<proteinExistence type="inferred from homology"/>
<accession>A0A1G1VK68</accession>
<comment type="similarity">
    <text evidence="1">Belongs to the bacterial solute-binding protein 1 family.</text>
</comment>
<dbReference type="Pfam" id="PF13416">
    <property type="entry name" value="SBP_bac_8"/>
    <property type="match status" value="1"/>
</dbReference>
<dbReference type="Proteomes" id="UP000177324">
    <property type="component" value="Unassembled WGS sequence"/>
</dbReference>
<dbReference type="GO" id="GO:0042956">
    <property type="term" value="P:maltodextrin transmembrane transport"/>
    <property type="evidence" value="ECO:0007669"/>
    <property type="project" value="TreeGrafter"/>
</dbReference>
<evidence type="ECO:0000256" key="4">
    <source>
        <dbReference type="SAM" id="MobiDB-lite"/>
    </source>
</evidence>
<dbReference type="EMBL" id="MHCH01000060">
    <property type="protein sequence ID" value="OGY15798.1"/>
    <property type="molecule type" value="Genomic_DNA"/>
</dbReference>
<reference evidence="6 7" key="1">
    <citation type="journal article" date="2016" name="Nat. Commun.">
        <title>Thousands of microbial genomes shed light on interconnected biogeochemical processes in an aquifer system.</title>
        <authorList>
            <person name="Anantharaman K."/>
            <person name="Brown C.T."/>
            <person name="Hug L.A."/>
            <person name="Sharon I."/>
            <person name="Castelle C.J."/>
            <person name="Probst A.J."/>
            <person name="Thomas B.C."/>
            <person name="Singh A."/>
            <person name="Wilkins M.J."/>
            <person name="Karaoz U."/>
            <person name="Brodie E.L."/>
            <person name="Williams K.H."/>
            <person name="Hubbard S.S."/>
            <person name="Banfield J.F."/>
        </authorList>
    </citation>
    <scope>NUCLEOTIDE SEQUENCE [LARGE SCALE GENOMIC DNA]</scope>
</reference>
<evidence type="ECO:0000256" key="5">
    <source>
        <dbReference type="SAM" id="Phobius"/>
    </source>
</evidence>
<dbReference type="GO" id="GO:1901982">
    <property type="term" value="F:maltose binding"/>
    <property type="evidence" value="ECO:0007669"/>
    <property type="project" value="TreeGrafter"/>
</dbReference>
<dbReference type="PANTHER" id="PTHR30061:SF50">
    <property type="entry name" value="MALTOSE_MALTODEXTRIN-BINDING PERIPLASMIC PROTEIN"/>
    <property type="match status" value="1"/>
</dbReference>
<dbReference type="InterPro" id="IPR006059">
    <property type="entry name" value="SBP"/>
</dbReference>
<dbReference type="AlphaFoldDB" id="A0A1G1VK68"/>
<name>A0A1G1VK68_9BACT</name>
<protein>
    <recommendedName>
        <fullName evidence="8">ABC transporter substrate-binding protein</fullName>
    </recommendedName>
</protein>
<evidence type="ECO:0000313" key="6">
    <source>
        <dbReference type="EMBL" id="OGY15798.1"/>
    </source>
</evidence>
<dbReference type="SUPFAM" id="SSF53850">
    <property type="entry name" value="Periplasmic binding protein-like II"/>
    <property type="match status" value="1"/>
</dbReference>
<organism evidence="6 7">
    <name type="scientific">Candidatus Chisholmbacteria bacterium RIFCSPHIGHO2_01_FULL_48_12</name>
    <dbReference type="NCBI Taxonomy" id="1797589"/>
    <lineage>
        <taxon>Bacteria</taxon>
        <taxon>Candidatus Chisholmiibacteriota</taxon>
    </lineage>
</organism>
<feature type="transmembrane region" description="Helical" evidence="5">
    <location>
        <begin position="70"/>
        <end position="91"/>
    </location>
</feature>
<keyword evidence="5" id="KW-0812">Transmembrane</keyword>
<dbReference type="PANTHER" id="PTHR30061">
    <property type="entry name" value="MALTOSE-BINDING PERIPLASMIC PROTEIN"/>
    <property type="match status" value="1"/>
</dbReference>
<dbReference type="GO" id="GO:0015768">
    <property type="term" value="P:maltose transport"/>
    <property type="evidence" value="ECO:0007669"/>
    <property type="project" value="TreeGrafter"/>
</dbReference>
<evidence type="ECO:0000313" key="7">
    <source>
        <dbReference type="Proteomes" id="UP000177324"/>
    </source>
</evidence>
<keyword evidence="2" id="KW-0813">Transport</keyword>
<dbReference type="GO" id="GO:0055052">
    <property type="term" value="C:ATP-binding cassette (ABC) transporter complex, substrate-binding subunit-containing"/>
    <property type="evidence" value="ECO:0007669"/>
    <property type="project" value="TreeGrafter"/>
</dbReference>
<comment type="caution">
    <text evidence="6">The sequence shown here is derived from an EMBL/GenBank/DDBJ whole genome shotgun (WGS) entry which is preliminary data.</text>
</comment>
<keyword evidence="3" id="KW-0732">Signal</keyword>
<evidence type="ECO:0000256" key="1">
    <source>
        <dbReference type="ARBA" id="ARBA00008520"/>
    </source>
</evidence>
<gene>
    <name evidence="6" type="ORF">A2784_01605</name>
</gene>
<evidence type="ECO:0008006" key="8">
    <source>
        <dbReference type="Google" id="ProtNLM"/>
    </source>
</evidence>
<keyword evidence="5" id="KW-1133">Transmembrane helix</keyword>
<sequence length="492" mass="54016">MSNLPNQPPFTPIPAGVTSPPAGPTPEIPLPETLIRPTSPLPPPTPTSVPAPPPSMTPPQTAQASRFKRLLPFAIGFAALSLIGLSFYKFLLPRLAPSKKVATPPATITYWGLWEPQPVLASLINQFQTQNPNIIVNYVQQSHKDYRERLQSALARNQGPDIFRFHATWIPMLKDELASLPATITDQSQFFPAAKKDLVKGNNLIGVPLMFEGLSLYYNQDIFTAAAATPPTTWEDLRKTALELTVKDDTGKIQTAGVALGNTDNVDHWPDILALMLLQNGADPANPTNKLAEDALTFYTIFNLQDKVWDSTLPRSTQAFATGKVAMYFAPSWRAHDLKAINPQLKFATVPVPQLPNTSITWASYWAEGVSAKSNHKDAAIKFLEFLAQKNNLVELYTQASQVRAFGEIYPRQDLAETIKSDPIVGSFVTQAKTAQSWYLASLTHDNGLNDRIIKYYQDAVNAVNQGTPITQSLATAAQGITQVLSQYGLAR</sequence>
<evidence type="ECO:0000256" key="3">
    <source>
        <dbReference type="ARBA" id="ARBA00022729"/>
    </source>
</evidence>
<feature type="compositionally biased region" description="Pro residues" evidence="4">
    <location>
        <begin position="1"/>
        <end position="12"/>
    </location>
</feature>
<feature type="region of interest" description="Disordered" evidence="4">
    <location>
        <begin position="1"/>
        <end position="63"/>
    </location>
</feature>
<evidence type="ECO:0000256" key="2">
    <source>
        <dbReference type="ARBA" id="ARBA00022448"/>
    </source>
</evidence>
<keyword evidence="5" id="KW-0472">Membrane</keyword>
<dbReference type="Gene3D" id="3.40.190.10">
    <property type="entry name" value="Periplasmic binding protein-like II"/>
    <property type="match status" value="1"/>
</dbReference>
<dbReference type="STRING" id="1797589.A2784_01605"/>
<feature type="compositionally biased region" description="Pro residues" evidence="4">
    <location>
        <begin position="39"/>
        <end position="57"/>
    </location>
</feature>